<dbReference type="PANTHER" id="PTHR18934:SF213">
    <property type="entry name" value="3'-5' RNA HELICASE YTHDC2"/>
    <property type="match status" value="1"/>
</dbReference>
<evidence type="ECO:0000313" key="9">
    <source>
        <dbReference type="Proteomes" id="UP000069272"/>
    </source>
</evidence>
<dbReference type="Gene3D" id="3.40.50.300">
    <property type="entry name" value="P-loop containing nucleotide triphosphate hydrolases"/>
    <property type="match status" value="2"/>
</dbReference>
<evidence type="ECO:0000256" key="1">
    <source>
        <dbReference type="ARBA" id="ARBA00022741"/>
    </source>
</evidence>
<evidence type="ECO:0000256" key="7">
    <source>
        <dbReference type="ARBA" id="ARBA00060772"/>
    </source>
</evidence>
<dbReference type="VEuPathDB" id="VectorBase:AALB017414"/>
<dbReference type="InterPro" id="IPR001374">
    <property type="entry name" value="R3H_dom"/>
</dbReference>
<dbReference type="InterPro" id="IPR036867">
    <property type="entry name" value="R3H_dom_sf"/>
</dbReference>
<dbReference type="Gene3D" id="3.30.1370.50">
    <property type="entry name" value="R3H-like domain"/>
    <property type="match status" value="1"/>
</dbReference>
<protein>
    <submittedName>
        <fullName evidence="8">Uncharacterized protein</fullName>
    </submittedName>
</protein>
<dbReference type="PROSITE" id="PS51192">
    <property type="entry name" value="HELICASE_ATP_BIND_1"/>
    <property type="match status" value="1"/>
</dbReference>
<dbReference type="VEuPathDB" id="VectorBase:AALB20_038592"/>
<proteinExistence type="inferred from homology"/>
<dbReference type="InterPro" id="IPR036291">
    <property type="entry name" value="NAD(P)-bd_dom_sf"/>
</dbReference>
<dbReference type="CDD" id="cd18791">
    <property type="entry name" value="SF2_C_RHA"/>
    <property type="match status" value="1"/>
</dbReference>
<evidence type="ECO:0000256" key="3">
    <source>
        <dbReference type="ARBA" id="ARBA00022806"/>
    </source>
</evidence>
<dbReference type="Pfam" id="PF00023">
    <property type="entry name" value="Ank"/>
    <property type="match status" value="1"/>
</dbReference>
<dbReference type="SMART" id="SM00248">
    <property type="entry name" value="ANK"/>
    <property type="match status" value="1"/>
</dbReference>
<reference evidence="8 9" key="1">
    <citation type="journal article" date="2017" name="G3 (Bethesda)">
        <title>The Physical Genome Mapping of Anopheles albimanus Corrected Scaffold Misassemblies and Identified Interarm Rearrangements in Genus Anopheles.</title>
        <authorList>
            <person name="Artemov G.N."/>
            <person name="Peery A.N."/>
            <person name="Jiang X."/>
            <person name="Tu Z."/>
            <person name="Stegniy V.N."/>
            <person name="Sharakhova M.V."/>
            <person name="Sharakhov I.V."/>
        </authorList>
    </citation>
    <scope>NUCLEOTIDE SEQUENCE [LARGE SCALE GENOMIC DNA]</scope>
    <source>
        <strain evidence="8 9">ALBI9_A</strain>
    </source>
</reference>
<dbReference type="InterPro" id="IPR048333">
    <property type="entry name" value="HA2_WH"/>
</dbReference>
<dbReference type="InterPro" id="IPR011545">
    <property type="entry name" value="DEAD/DEAH_box_helicase_dom"/>
</dbReference>
<evidence type="ECO:0000256" key="6">
    <source>
        <dbReference type="ARBA" id="ARBA00038048"/>
    </source>
</evidence>
<dbReference type="GO" id="GO:0005524">
    <property type="term" value="F:ATP binding"/>
    <property type="evidence" value="ECO:0007669"/>
    <property type="project" value="UniProtKB-KW"/>
</dbReference>
<dbReference type="InterPro" id="IPR001650">
    <property type="entry name" value="Helicase_C-like"/>
</dbReference>
<comment type="similarity">
    <text evidence="6">Belongs to the saccharopine dehydrogenase family.</text>
</comment>
<dbReference type="SUPFAM" id="SSF82708">
    <property type="entry name" value="R3H domain"/>
    <property type="match status" value="1"/>
</dbReference>
<dbReference type="Gene3D" id="1.25.40.20">
    <property type="entry name" value="Ankyrin repeat-containing domain"/>
    <property type="match status" value="1"/>
</dbReference>
<dbReference type="PROSITE" id="PS50297">
    <property type="entry name" value="ANK_REP_REGION"/>
    <property type="match status" value="1"/>
</dbReference>
<dbReference type="SMART" id="SM00393">
    <property type="entry name" value="R3H"/>
    <property type="match status" value="1"/>
</dbReference>
<keyword evidence="5" id="KW-0694">RNA-binding</keyword>
<dbReference type="SMART" id="SM00847">
    <property type="entry name" value="HA2"/>
    <property type="match status" value="1"/>
</dbReference>
<keyword evidence="1" id="KW-0547">Nucleotide-binding</keyword>
<dbReference type="InterPro" id="IPR005097">
    <property type="entry name" value="Sacchrp_dh_NADP-bd"/>
</dbReference>
<dbReference type="InterPro" id="IPR007502">
    <property type="entry name" value="Helicase-assoc_dom"/>
</dbReference>
<dbReference type="VEuPathDB" id="VectorBase:AALB003654"/>
<dbReference type="Proteomes" id="UP000069272">
    <property type="component" value="Chromosome 2R"/>
</dbReference>
<dbReference type="Pfam" id="PF00271">
    <property type="entry name" value="Helicase_C"/>
    <property type="match status" value="1"/>
</dbReference>
<evidence type="ECO:0000256" key="4">
    <source>
        <dbReference type="ARBA" id="ARBA00022840"/>
    </source>
</evidence>
<dbReference type="Gene3D" id="3.40.50.720">
    <property type="entry name" value="NAD(P)-binding Rossmann-like Domain"/>
    <property type="match status" value="1"/>
</dbReference>
<dbReference type="InterPro" id="IPR014001">
    <property type="entry name" value="Helicase_ATP-bd"/>
</dbReference>
<dbReference type="Pfam" id="PF21010">
    <property type="entry name" value="HA2_C"/>
    <property type="match status" value="1"/>
</dbReference>
<dbReference type="FunFam" id="3.40.50.300:FF:000526">
    <property type="entry name" value="DExH-box ATP-dependent RNA helicase DExH3"/>
    <property type="match status" value="1"/>
</dbReference>
<keyword evidence="9" id="KW-1185">Reference proteome</keyword>
<reference evidence="8" key="2">
    <citation type="submission" date="2022-08" db="UniProtKB">
        <authorList>
            <consortium name="EnsemblMetazoa"/>
        </authorList>
    </citation>
    <scope>IDENTIFICATION</scope>
    <source>
        <strain evidence="8">STECLA/ALBI9_A</strain>
    </source>
</reference>
<keyword evidence="4" id="KW-0067">ATP-binding</keyword>
<dbReference type="Pfam" id="PF03435">
    <property type="entry name" value="Sacchrp_dh_NADP"/>
    <property type="match status" value="1"/>
</dbReference>
<evidence type="ECO:0000256" key="5">
    <source>
        <dbReference type="ARBA" id="ARBA00022884"/>
    </source>
</evidence>
<dbReference type="GO" id="GO:0016787">
    <property type="term" value="F:hydrolase activity"/>
    <property type="evidence" value="ECO:0007669"/>
    <property type="project" value="UniProtKB-KW"/>
</dbReference>
<dbReference type="InterPro" id="IPR027417">
    <property type="entry name" value="P-loop_NTPase"/>
</dbReference>
<dbReference type="Pfam" id="PF01424">
    <property type="entry name" value="R3H"/>
    <property type="match status" value="1"/>
</dbReference>
<organism evidence="8 9">
    <name type="scientific">Anopheles albimanus</name>
    <name type="common">New world malaria mosquito</name>
    <dbReference type="NCBI Taxonomy" id="7167"/>
    <lineage>
        <taxon>Eukaryota</taxon>
        <taxon>Metazoa</taxon>
        <taxon>Ecdysozoa</taxon>
        <taxon>Arthropoda</taxon>
        <taxon>Hexapoda</taxon>
        <taxon>Insecta</taxon>
        <taxon>Pterygota</taxon>
        <taxon>Neoptera</taxon>
        <taxon>Endopterygota</taxon>
        <taxon>Diptera</taxon>
        <taxon>Nematocera</taxon>
        <taxon>Culicoidea</taxon>
        <taxon>Culicidae</taxon>
        <taxon>Anophelinae</taxon>
        <taxon>Anopheles</taxon>
    </lineage>
</organism>
<dbReference type="InterPro" id="IPR002110">
    <property type="entry name" value="Ankyrin_rpt"/>
</dbReference>
<dbReference type="SUPFAM" id="SSF48403">
    <property type="entry name" value="Ankyrin repeat"/>
    <property type="match status" value="1"/>
</dbReference>
<comment type="similarity">
    <text evidence="7">Belongs to the DExH box helicase family.</text>
</comment>
<dbReference type="PANTHER" id="PTHR18934">
    <property type="entry name" value="ATP-DEPENDENT RNA HELICASE"/>
    <property type="match status" value="1"/>
</dbReference>
<keyword evidence="2" id="KW-0378">Hydrolase</keyword>
<dbReference type="InterPro" id="IPR036770">
    <property type="entry name" value="Ankyrin_rpt-contain_sf"/>
</dbReference>
<dbReference type="FunFam" id="1.20.120.1080:FF:000002">
    <property type="entry name" value="Putative ATP-dependent RNA helicase DHX36"/>
    <property type="match status" value="1"/>
</dbReference>
<dbReference type="PROSITE" id="PS51061">
    <property type="entry name" value="R3H"/>
    <property type="match status" value="1"/>
</dbReference>
<dbReference type="GO" id="GO:0003723">
    <property type="term" value="F:RNA binding"/>
    <property type="evidence" value="ECO:0007669"/>
    <property type="project" value="UniProtKB-KW"/>
</dbReference>
<dbReference type="GO" id="GO:0004386">
    <property type="term" value="F:helicase activity"/>
    <property type="evidence" value="ECO:0007669"/>
    <property type="project" value="UniProtKB-KW"/>
</dbReference>
<keyword evidence="3" id="KW-0347">Helicase</keyword>
<dbReference type="SUPFAM" id="SSF52540">
    <property type="entry name" value="P-loop containing nucleoside triphosphate hydrolases"/>
    <property type="match status" value="2"/>
</dbReference>
<sequence length="1538" mass="173590">MASKNTKISVKIEEDIRIFIHRQIDLFLQDEQQSEYDFPATLTNQHRAYIHEYVKNKRIKSRSHGKGNARYLTIYKTNLSAITHDDARLELTGQTIAMITELQNIYRPKGNQSKGKNKRNMGRYNVYLTAAQPSVPPPVHPAAGVFEERSRLPIAQFHDIILKCMLQNQVIIISGNTGSGKTTQVPQFVMEAACQTGTPCRVICTQPRRISAVTVAERVCFERNEQIGDAVGYQIRLESRLKPNTNLLFCTNGVLLRCLTGQGTHRFLDNVTHIIIDEVHERDQYSDFLLIALKDNLPKHPHLKVVLMSATIESNTFSQYFNNCPVIEIPGRLFSIERYYLEDILFQLDTYNHTVKDVKAKILSNIEHQRSSSDANGRQHSSATANMDDESILLMNDILEECWIENSPEPFQNFFTLVQEESISVDFQHTETKMTALMIAAAKGYVDILKSLLDMGADPSIREKHNYTAHDWACFIHGNSVCSQLLANAKKRGESQPVQQLPALTPNIAKQLLDAYHTSFGDERIDHNLIVDVILYICKSQPEGGILVFLPGFEDIQESYELLTKRVAPHQRLKLFMLHSKMQTADQHAVFNPVPVGVRKIVLSTNIAETSITMDDVVYVIDSGKVKQKYYDSVTATNSLMATWISQACATQRAGRAGRTKPGICYRLFSRARLEAMDQFTLPEIMRVPLTEICLNTALLTQGASILDFLNRAIQPPAATSVKQSIKYLQKVGALDDDENLTDLGHILADLPVDARLGKMLLYGILLKCYEPVLLIVSVLSINDIFLLPGFAGDKEKSRKARRELAEESYSDCFCLLRAYQRWYEARSISKRKEICNRFFLSHSKLSMVSELRDKLHGHLCSIGLIKSYGPGSSDDLNQFAANWSMVKACLVVGLYPNICHLERYSKAMKARFEKKIFVHPSSVLADAKKPNSKDAKLWLPTEWITFEEKFKSSRGSMIRCNTVVTSLAISIFAGPLYFDEDESLVECDDQDETALIGGCKIAIDDWINFIVDTPVAKAVLRTRQLLSELFLKFTQNPRTFQLTAMEYRFLQTLGQLLTLEDAAAQLTNRVDIGTTGANNRKGYHKPQQHDQWRVLRREEANNSWLMKMEQGDEKLDVIIFGASGFTGKYTIFEGIKLLDGLRWGVAGRNRDKVRQVLGEVEKKADRDLSEVPIVVADVKDPESLRQMAERCRVVINCCGPYRFYGEPVIKACIAAGTHHVDVSGEPQYMERMQLEYHQAAQERGVYIVSACGFDSIPADLGTVYTEAEFDGVVNSVETYLQLSSKVPFAGGAVLHYGTWESAIYGLAHANELRKLRTDLFKTRLPHFQPRLKDRPVVHKVSHPAGWWAVPFPGSDRSVVMRSQRYFYDTDKKRPIQMKAYVAFQSLLHVFGVAFVAIVFSIMCRFKFGRQLLLKFPKLFSLGFASHEGPTEQTMENAEFAIYFSAEGWDKEEKLLEPNDQYKSPPSKRILTKVSGTNPGYGATCVALVLSATTILKENDKMPGSGGVYPPGAAYAKTSLIEQLCKNGFKFEVLKRSK</sequence>
<evidence type="ECO:0000256" key="2">
    <source>
        <dbReference type="ARBA" id="ARBA00022801"/>
    </source>
</evidence>
<dbReference type="SMART" id="SM00487">
    <property type="entry name" value="DEXDc"/>
    <property type="match status" value="1"/>
</dbReference>
<dbReference type="Gene3D" id="1.20.120.1080">
    <property type="match status" value="1"/>
</dbReference>
<dbReference type="STRING" id="7167.A0A182FAH9"/>
<evidence type="ECO:0000313" key="8">
    <source>
        <dbReference type="EnsemblMetazoa" id="AALB003508-PA"/>
    </source>
</evidence>
<dbReference type="PROSITE" id="PS50088">
    <property type="entry name" value="ANK_REPEAT"/>
    <property type="match status" value="1"/>
</dbReference>
<dbReference type="InterPro" id="IPR011709">
    <property type="entry name" value="DEAD-box_helicase_OB_fold"/>
</dbReference>
<dbReference type="FunFam" id="3.40.50.720:FF:000178">
    <property type="entry name" value="Saccharopine dehydrogenase-like oxidoreductase"/>
    <property type="match status" value="1"/>
</dbReference>
<dbReference type="Pfam" id="PF04408">
    <property type="entry name" value="WHD_HA2"/>
    <property type="match status" value="1"/>
</dbReference>
<dbReference type="SUPFAM" id="SSF51735">
    <property type="entry name" value="NAD(P)-binding Rossmann-fold domains"/>
    <property type="match status" value="1"/>
</dbReference>
<dbReference type="Pfam" id="PF00270">
    <property type="entry name" value="DEAD"/>
    <property type="match status" value="1"/>
</dbReference>
<dbReference type="EnsemblMetazoa" id="AALB003508-RA">
    <property type="protein sequence ID" value="AALB003508-PA"/>
    <property type="gene ID" value="AALB003508"/>
</dbReference>
<name>A0A182FAH9_ANOAL</name>
<dbReference type="SMART" id="SM00490">
    <property type="entry name" value="HELICc"/>
    <property type="match status" value="1"/>
</dbReference>
<dbReference type="Pfam" id="PF07717">
    <property type="entry name" value="OB_NTP_bind"/>
    <property type="match status" value="1"/>
</dbReference>
<dbReference type="CDD" id="cd17917">
    <property type="entry name" value="DEXHc_RHA-like"/>
    <property type="match status" value="1"/>
</dbReference>
<accession>A0A182FAH9</accession>
<dbReference type="PROSITE" id="PS51194">
    <property type="entry name" value="HELICASE_CTER"/>
    <property type="match status" value="1"/>
</dbReference>
<dbReference type="VEuPathDB" id="VectorBase:AALB20_028633"/>